<evidence type="ECO:0000313" key="1">
    <source>
        <dbReference type="EMBL" id="CAB4141977.1"/>
    </source>
</evidence>
<proteinExistence type="predicted"/>
<sequence length="1161" mass="127003">MPNNGLIFSTDSLEYRLSSELVSASGSGSGTLAKGHTATAYTEYVPNSVNVLQGIFLQVSSSDDGAGTTSWQAKYDGVGAPAGGYIVGAGAFRNTVEIVVRLRGLKIYTKLTGSLFRVVWNTTEIWVNGAISTVLTGTDVTSNGVGPNYINFIGAPLYATGSASASKVFTPPSYDPCNPGNLAYMVQASAASTIQSGWRFKDEDGNWVALDCDTWSNSIPGSMLCPFNLSFSNEVTVTDTYSIEIHSFTYSKTQVTYDGRRALQQRVIGECVSEEGSTVVYDEIVTGYCVDPCTDEYDDGYIDAYKTEVWNESHGGSARAIPNLERSIVRLNSNYKALWRRFHFPEVRGSATRSCTDGAVTVTTGGETTVYPDLGNDFLEVVTNATSSVEDCFPAQIYTERTMSKSQSYVKSWSYQGSTVCLCPPPSVPIPSCPPGSVISWSCTNLPISDPTVNQLETIGIQFPSYVGTLNTYQGHLDKIMRYLGSWVNPQWALAYHKENWQVDGSAQDYDQYWSSIKEQYLYNASLPSNPRTRNSMIACPMYWDNGNQPFQDAFFGGFRWIGVGRFKILSTSLPNHITLSSTRSGSWSSDNCSLSIGAGGLTVSAFSGTPAYIELDLANYSVDPYLLLLKAKELQVSWNTSNVANIDISFIGADNVSSYIGNAQALYPLPAGLQNKYAGSWGIDNGAGVILDIGYDQLSSGESFTAMSDNQRVAGFQLGKAKQFAKLRFTITPTNPANPVTIYYPTFNLNHTHPMLYWENSKALSMLWHNSSGIRWGNMRWYDTILGFQNPPLIDGMGTASTIIDAMAYRYRILLGTGGTNLASTITTDLSSLYDSYEGQSISVVDKFSCSFILPKGNGNDVRYALVNSFSEIPPLACFPYRKRNTNTWLPTGNYAQTVYDWVQDGRYLISTNNAPARLQTDAGVDSGAFISPGEPGWSIWAFNPILDNTEDNWRITSGNTVYAKVRPFHGWFTVLRFCKCNSSLDVDLASNLHIHAIALPNGDVQIRKADNGINFVTVNTLSINATSIHIAIDRQSSTQKLYLVAEINNQIKLYTATHPEGTFTLARTIASGSKPIIVIGRDGNRYIYWLDGVAIKGEKTDRADTILSSGFTVVNSGVDDECLAADEDVYSGGNRRLILIDVEAGSLTQRESLDGENFS</sequence>
<dbReference type="EMBL" id="LR796403">
    <property type="protein sequence ID" value="CAB4141977.1"/>
    <property type="molecule type" value="Genomic_DNA"/>
</dbReference>
<accession>A0A6J5M8L0</accession>
<organism evidence="1">
    <name type="scientific">uncultured Caudovirales phage</name>
    <dbReference type="NCBI Taxonomy" id="2100421"/>
    <lineage>
        <taxon>Viruses</taxon>
        <taxon>Duplodnaviria</taxon>
        <taxon>Heunggongvirae</taxon>
        <taxon>Uroviricota</taxon>
        <taxon>Caudoviricetes</taxon>
        <taxon>Peduoviridae</taxon>
        <taxon>Maltschvirus</taxon>
        <taxon>Maltschvirus maltsch</taxon>
    </lineage>
</organism>
<name>A0A6J5M8L0_9CAUD</name>
<protein>
    <submittedName>
        <fullName evidence="1">Uncharacterized protein</fullName>
    </submittedName>
</protein>
<reference evidence="1" key="1">
    <citation type="submission" date="2020-04" db="EMBL/GenBank/DDBJ databases">
        <authorList>
            <person name="Chiriac C."/>
            <person name="Salcher M."/>
            <person name="Ghai R."/>
            <person name="Kavagutti S V."/>
        </authorList>
    </citation>
    <scope>NUCLEOTIDE SEQUENCE</scope>
</reference>
<gene>
    <name evidence="1" type="ORF">UFOVP423_11</name>
</gene>